<dbReference type="Proteomes" id="UP000249633">
    <property type="component" value="Unassembled WGS sequence"/>
</dbReference>
<evidence type="ECO:0000313" key="4">
    <source>
        <dbReference type="Proteomes" id="UP000249633"/>
    </source>
</evidence>
<name>A0A2W5DJI7_9BURK</name>
<proteinExistence type="predicted"/>
<reference evidence="3 4" key="1">
    <citation type="submission" date="2017-08" db="EMBL/GenBank/DDBJ databases">
        <title>Infants hospitalized years apart are colonized by the same room-sourced microbial strains.</title>
        <authorList>
            <person name="Brooks B."/>
            <person name="Olm M.R."/>
            <person name="Firek B.A."/>
            <person name="Baker R."/>
            <person name="Thomas B.C."/>
            <person name="Morowitz M.J."/>
            <person name="Banfield J.F."/>
        </authorList>
    </citation>
    <scope>NUCLEOTIDE SEQUENCE [LARGE SCALE GENOMIC DNA]</scope>
    <source>
        <strain evidence="3">S2_012_000_R2_81</strain>
    </source>
</reference>
<dbReference type="CDD" id="cd03823">
    <property type="entry name" value="GT4_ExpE7-like"/>
    <property type="match status" value="1"/>
</dbReference>
<dbReference type="Pfam" id="PF13579">
    <property type="entry name" value="Glyco_trans_4_4"/>
    <property type="match status" value="1"/>
</dbReference>
<comment type="caution">
    <text evidence="3">The sequence shown here is derived from an EMBL/GenBank/DDBJ whole genome shotgun (WGS) entry which is preliminary data.</text>
</comment>
<feature type="domain" description="Glycosyl transferase family 1" evidence="1">
    <location>
        <begin position="225"/>
        <end position="362"/>
    </location>
</feature>
<organism evidence="3 4">
    <name type="scientific">Roseateles depolymerans</name>
    <dbReference type="NCBI Taxonomy" id="76731"/>
    <lineage>
        <taxon>Bacteria</taxon>
        <taxon>Pseudomonadati</taxon>
        <taxon>Pseudomonadota</taxon>
        <taxon>Betaproteobacteria</taxon>
        <taxon>Burkholderiales</taxon>
        <taxon>Sphaerotilaceae</taxon>
        <taxon>Roseateles</taxon>
    </lineage>
</organism>
<dbReference type="InterPro" id="IPR028098">
    <property type="entry name" value="Glyco_trans_4-like_N"/>
</dbReference>
<evidence type="ECO:0000313" key="3">
    <source>
        <dbReference type="EMBL" id="PZP32065.1"/>
    </source>
</evidence>
<dbReference type="EMBL" id="QFOD01000009">
    <property type="protein sequence ID" value="PZP32065.1"/>
    <property type="molecule type" value="Genomic_DNA"/>
</dbReference>
<dbReference type="InterPro" id="IPR001296">
    <property type="entry name" value="Glyco_trans_1"/>
</dbReference>
<gene>
    <name evidence="3" type="ORF">DI603_11450</name>
</gene>
<feature type="domain" description="Glycosyltransferase subfamily 4-like N-terminal" evidence="2">
    <location>
        <begin position="17"/>
        <end position="208"/>
    </location>
</feature>
<accession>A0A2W5DJI7</accession>
<evidence type="ECO:0000259" key="2">
    <source>
        <dbReference type="Pfam" id="PF13579"/>
    </source>
</evidence>
<evidence type="ECO:0000259" key="1">
    <source>
        <dbReference type="Pfam" id="PF00534"/>
    </source>
</evidence>
<dbReference type="PANTHER" id="PTHR45947">
    <property type="entry name" value="SULFOQUINOVOSYL TRANSFERASE SQD2"/>
    <property type="match status" value="1"/>
</dbReference>
<dbReference type="GO" id="GO:0016757">
    <property type="term" value="F:glycosyltransferase activity"/>
    <property type="evidence" value="ECO:0007669"/>
    <property type="project" value="InterPro"/>
</dbReference>
<sequence>MTRILHLSMLYPPHIMGGAERSVALLSEALVAAGHEVAAACITPTGWKEELRNGVKVYRMPHETDFWPEEWPEHTVLERGIRRFKQQFNTRIEAHFGRVIDDFKPDVVHTHSLLDVSTRVWLAAKARGLPVVHTLRDFDLVCGNAAMFHDGKRCEKRHLECKAFTFMKAIHHKAVDAVVGVGAGILQSHLDMGYFAHVPQARRRVIWNPAIVEGIDAGYVKPSLQGRPITFGYLGRINIEKGVGTLLEAAAQLKLPDWRLLIAGKEASEQDSLKPLSEGLPVDWVGFVPPRELFDQIDVLIVPSIWAEPLPRTILEAYAAGVPVIGADSGGIPDLIGRDNADWLYPPGDAQALARRMATVIARGRAALPGRAAFSHIVEATTPAKVARRYLDLYDEVRQPPQTQGLTQPGAAVGA</sequence>
<protein>
    <submittedName>
        <fullName evidence="3">Glycosyl transferase family 1</fullName>
    </submittedName>
</protein>
<dbReference type="Pfam" id="PF00534">
    <property type="entry name" value="Glycos_transf_1"/>
    <property type="match status" value="1"/>
</dbReference>
<dbReference type="SUPFAM" id="SSF53756">
    <property type="entry name" value="UDP-Glycosyltransferase/glycogen phosphorylase"/>
    <property type="match status" value="1"/>
</dbReference>
<dbReference type="AlphaFoldDB" id="A0A2W5DJI7"/>
<dbReference type="Gene3D" id="3.40.50.2000">
    <property type="entry name" value="Glycogen Phosphorylase B"/>
    <property type="match status" value="2"/>
</dbReference>
<dbReference type="InterPro" id="IPR050194">
    <property type="entry name" value="Glycosyltransferase_grp1"/>
</dbReference>
<keyword evidence="3" id="KW-0808">Transferase</keyword>
<dbReference type="PANTHER" id="PTHR45947:SF3">
    <property type="entry name" value="SULFOQUINOVOSYL TRANSFERASE SQD2"/>
    <property type="match status" value="1"/>
</dbReference>